<name>U7V923_9FUSO</name>
<reference evidence="1 2" key="1">
    <citation type="submission" date="2013-08" db="EMBL/GenBank/DDBJ databases">
        <authorList>
            <person name="Weinstock G."/>
            <person name="Sodergren E."/>
            <person name="Wylie T."/>
            <person name="Fulton L."/>
            <person name="Fulton R."/>
            <person name="Fronick C."/>
            <person name="O'Laughlin M."/>
            <person name="Godfrey J."/>
            <person name="Miner T."/>
            <person name="Herter B."/>
            <person name="Appelbaum E."/>
            <person name="Cordes M."/>
            <person name="Lek S."/>
            <person name="Wollam A."/>
            <person name="Pepin K.H."/>
            <person name="Palsikar V.B."/>
            <person name="Mitreva M."/>
            <person name="Wilson R.K."/>
        </authorList>
    </citation>
    <scope>NUCLEOTIDE SEQUENCE [LARGE SCALE GENOMIC DNA]</scope>
    <source>
        <strain evidence="1 2">ATCC BAA-474</strain>
    </source>
</reference>
<proteinExistence type="predicted"/>
<accession>U7V923</accession>
<organism evidence="1 2">
    <name type="scientific">Cetobacterium somerae ATCC BAA-474</name>
    <dbReference type="NCBI Taxonomy" id="1319815"/>
    <lineage>
        <taxon>Bacteria</taxon>
        <taxon>Fusobacteriati</taxon>
        <taxon>Fusobacteriota</taxon>
        <taxon>Fusobacteriia</taxon>
        <taxon>Fusobacteriales</taxon>
        <taxon>Fusobacteriaceae</taxon>
        <taxon>Cetobacterium</taxon>
    </lineage>
</organism>
<protein>
    <submittedName>
        <fullName evidence="1">Uncharacterized protein</fullName>
    </submittedName>
</protein>
<gene>
    <name evidence="1" type="ORF">HMPREF0202_01930</name>
</gene>
<feature type="non-terminal residue" evidence="1">
    <location>
        <position position="141"/>
    </location>
</feature>
<dbReference type="eggNOG" id="COG5527">
    <property type="taxonomic scope" value="Bacteria"/>
</dbReference>
<comment type="caution">
    <text evidence="1">The sequence shown here is derived from an EMBL/GenBank/DDBJ whole genome shotgun (WGS) entry which is preliminary data.</text>
</comment>
<evidence type="ECO:0000313" key="2">
    <source>
        <dbReference type="Proteomes" id="UP000017081"/>
    </source>
</evidence>
<sequence>MKKNLIIEKNFTHYSFMNSKVTFSKRFSKNDILLKEYIIKEIIEKDLKKITLTKSKFLKILILSQFDTIDSFLTKFTSKRINITYEKSELNSFELSLCIISSYLKNNDTYELNINNDFYKIFNTEKNDFKLFQLNILLSFN</sequence>
<dbReference type="AlphaFoldDB" id="U7V923"/>
<dbReference type="EMBL" id="AXZF01000076">
    <property type="protein sequence ID" value="ERT68177.1"/>
    <property type="molecule type" value="Genomic_DNA"/>
</dbReference>
<dbReference type="STRING" id="1319815.HMPREF0202_01930"/>
<keyword evidence="2" id="KW-1185">Reference proteome</keyword>
<evidence type="ECO:0000313" key="1">
    <source>
        <dbReference type="EMBL" id="ERT68177.1"/>
    </source>
</evidence>
<dbReference type="HOGENOM" id="CLU_1829328_0_0_0"/>
<dbReference type="Proteomes" id="UP000017081">
    <property type="component" value="Unassembled WGS sequence"/>
</dbReference>